<protein>
    <recommendedName>
        <fullName evidence="3">DUF3303 domain-containing protein</fullName>
    </recommendedName>
</protein>
<proteinExistence type="predicted"/>
<keyword evidence="2" id="KW-1185">Reference proteome</keyword>
<organism evidence="1 2">
    <name type="scientific">Modestobacter italicus (strain DSM 44449 / CECT 9708 / BC 501)</name>
    <dbReference type="NCBI Taxonomy" id="2732864"/>
    <lineage>
        <taxon>Bacteria</taxon>
        <taxon>Bacillati</taxon>
        <taxon>Actinomycetota</taxon>
        <taxon>Actinomycetes</taxon>
        <taxon>Geodermatophilales</taxon>
        <taxon>Geodermatophilaceae</taxon>
        <taxon>Modestobacter</taxon>
    </lineage>
</organism>
<accession>I4F1H0</accession>
<dbReference type="Pfam" id="PF11746">
    <property type="entry name" value="DUF3303"/>
    <property type="match status" value="1"/>
</dbReference>
<dbReference type="Proteomes" id="UP000006461">
    <property type="component" value="Chromosome"/>
</dbReference>
<dbReference type="eggNOG" id="ENOG50337WK">
    <property type="taxonomic scope" value="Bacteria"/>
</dbReference>
<name>I4F1H0_MODI5</name>
<dbReference type="OrthoDB" id="6882086at2"/>
<dbReference type="EMBL" id="FO203431">
    <property type="protein sequence ID" value="CCH89483.1"/>
    <property type="molecule type" value="Genomic_DNA"/>
</dbReference>
<evidence type="ECO:0000313" key="2">
    <source>
        <dbReference type="Proteomes" id="UP000006461"/>
    </source>
</evidence>
<sequence length="106" mass="11922">MAMKYLVTWRERPTGSAAEYEAAQKRILSVFAVWDMPESLTFHQFLVRVGEFGGYAVIETDSAEDLQFLCTVFAAFSFTVEPVMDVMDAVAAESRGIEWRDALPTT</sequence>
<dbReference type="KEGG" id="mmar:MODMU_4082"/>
<dbReference type="STRING" id="477641.MODMU_4082"/>
<dbReference type="OMA" id="YAMTWTS"/>
<gene>
    <name evidence="1" type="ordered locus">MODMU_4082</name>
</gene>
<evidence type="ECO:0008006" key="3">
    <source>
        <dbReference type="Google" id="ProtNLM"/>
    </source>
</evidence>
<dbReference type="InterPro" id="IPR021734">
    <property type="entry name" value="DUF3303"/>
</dbReference>
<dbReference type="AlphaFoldDB" id="I4F1H0"/>
<reference evidence="1 2" key="1">
    <citation type="journal article" date="2012" name="J. Bacteriol.">
        <title>Genome Sequence of Radiation-Resistant Modestobacter marinus Strain BC501, a Representative Actinobacterium That Thrives on Calcareous Stone Surfaces.</title>
        <authorList>
            <person name="Normand P."/>
            <person name="Gury J."/>
            <person name="Pujic P."/>
            <person name="Chouaia B."/>
            <person name="Crotti E."/>
            <person name="Brusetti L."/>
            <person name="Daffonchio D."/>
            <person name="Vacherie B."/>
            <person name="Barbe V."/>
            <person name="Medigue C."/>
            <person name="Calteau A."/>
            <person name="Ghodhbane-Gtari F."/>
            <person name="Essoussi I."/>
            <person name="Nouioui I."/>
            <person name="Abbassi-Ghozzi I."/>
            <person name="Gtari M."/>
        </authorList>
    </citation>
    <scope>NUCLEOTIDE SEQUENCE [LARGE SCALE GENOMIC DNA]</scope>
    <source>
        <strain evidence="2">BC 501</strain>
    </source>
</reference>
<evidence type="ECO:0000313" key="1">
    <source>
        <dbReference type="EMBL" id="CCH89483.1"/>
    </source>
</evidence>
<dbReference type="HOGENOM" id="CLU_2260620_0_0_11"/>